<dbReference type="RefSeq" id="WP_006098695.1">
    <property type="nucleotide sequence ID" value="NZ_DS989842.1"/>
</dbReference>
<dbReference type="STRING" id="118168.MC7420_7999"/>
<evidence type="ECO:0000313" key="2">
    <source>
        <dbReference type="Proteomes" id="UP000003835"/>
    </source>
</evidence>
<gene>
    <name evidence="1" type="ORF">MC7420_7999</name>
</gene>
<organism evidence="1 2">
    <name type="scientific">Coleofasciculus chthonoplastes PCC 7420</name>
    <dbReference type="NCBI Taxonomy" id="118168"/>
    <lineage>
        <taxon>Bacteria</taxon>
        <taxon>Bacillati</taxon>
        <taxon>Cyanobacteriota</taxon>
        <taxon>Cyanophyceae</taxon>
        <taxon>Coleofasciculales</taxon>
        <taxon>Coleofasciculaceae</taxon>
        <taxon>Coleofasciculus</taxon>
    </lineage>
</organism>
<sequence>MVISPTITSANKNVRSRVQMVRRYQPFVAWWVNGIPPDIGFI</sequence>
<protein>
    <submittedName>
        <fullName evidence="1">Uncharacterized protein</fullName>
    </submittedName>
</protein>
<keyword evidence="2" id="KW-1185">Reference proteome</keyword>
<name>B4VJ60_9CYAN</name>
<proteinExistence type="predicted"/>
<dbReference type="EMBL" id="DS989842">
    <property type="protein sequence ID" value="EDX78261.1"/>
    <property type="molecule type" value="Genomic_DNA"/>
</dbReference>
<dbReference type="HOGENOM" id="CLU_3249929_0_0_3"/>
<accession>B4VJ60</accession>
<dbReference type="AlphaFoldDB" id="B4VJ60"/>
<dbReference type="Proteomes" id="UP000003835">
    <property type="component" value="Unassembled WGS sequence"/>
</dbReference>
<reference evidence="1 2" key="1">
    <citation type="submission" date="2008-07" db="EMBL/GenBank/DDBJ databases">
        <authorList>
            <person name="Tandeau de Marsac N."/>
            <person name="Ferriera S."/>
            <person name="Johnson J."/>
            <person name="Kravitz S."/>
            <person name="Beeson K."/>
            <person name="Sutton G."/>
            <person name="Rogers Y.-H."/>
            <person name="Friedman R."/>
            <person name="Frazier M."/>
            <person name="Venter J.C."/>
        </authorList>
    </citation>
    <scope>NUCLEOTIDE SEQUENCE [LARGE SCALE GENOMIC DNA]</scope>
    <source>
        <strain evidence="1 2">PCC 7420</strain>
    </source>
</reference>
<evidence type="ECO:0000313" key="1">
    <source>
        <dbReference type="EMBL" id="EDX78261.1"/>
    </source>
</evidence>